<keyword evidence="8" id="KW-1185">Reference proteome</keyword>
<keyword evidence="4 6" id="KW-1133">Transmembrane helix</keyword>
<keyword evidence="5 6" id="KW-0472">Membrane</keyword>
<dbReference type="OrthoDB" id="9783692at2"/>
<feature type="transmembrane region" description="Helical" evidence="6">
    <location>
        <begin position="76"/>
        <end position="99"/>
    </location>
</feature>
<name>A0A1W6MHM6_9FLAO</name>
<protein>
    <recommendedName>
        <fullName evidence="9">Tellurium resistance protein TerC</fullName>
    </recommendedName>
</protein>
<feature type="transmembrane region" description="Helical" evidence="6">
    <location>
        <begin position="34"/>
        <end position="56"/>
    </location>
</feature>
<evidence type="ECO:0000313" key="8">
    <source>
        <dbReference type="Proteomes" id="UP000193431"/>
    </source>
</evidence>
<evidence type="ECO:0000256" key="3">
    <source>
        <dbReference type="ARBA" id="ARBA00022692"/>
    </source>
</evidence>
<proteinExistence type="inferred from homology"/>
<dbReference type="RefSeq" id="WP_085765893.1">
    <property type="nucleotide sequence ID" value="NZ_CP019344.1"/>
</dbReference>
<comment type="similarity">
    <text evidence="2">Belongs to the TerC family.</text>
</comment>
<dbReference type="AlphaFoldDB" id="A0A1W6MHM6"/>
<reference evidence="7 8" key="1">
    <citation type="submission" date="2016-11" db="EMBL/GenBank/DDBJ databases">
        <title>Trade-off between light-utilization and light-protection in marine flavobacteria.</title>
        <authorList>
            <person name="Kumagai Y."/>
        </authorList>
    </citation>
    <scope>NUCLEOTIDE SEQUENCE [LARGE SCALE GENOMIC DNA]</scope>
    <source>
        <strain evidence="7 8">JCM 13191</strain>
    </source>
</reference>
<dbReference type="Pfam" id="PF03741">
    <property type="entry name" value="TerC"/>
    <property type="match status" value="1"/>
</dbReference>
<gene>
    <name evidence="7" type="ORF">BST97_03260</name>
</gene>
<evidence type="ECO:0000256" key="5">
    <source>
        <dbReference type="ARBA" id="ARBA00023136"/>
    </source>
</evidence>
<feature type="transmembrane region" description="Helical" evidence="6">
    <location>
        <begin position="139"/>
        <end position="156"/>
    </location>
</feature>
<evidence type="ECO:0000256" key="1">
    <source>
        <dbReference type="ARBA" id="ARBA00004141"/>
    </source>
</evidence>
<sequence>MIIWIVFIALVAFFLFLDLFVFNKKAHVIDTKEASKFTALWVGIALAFTGAVYYIYGQEFIANPDGLSPTNAAIKYITGYLIELSLSIDNIFVIAVIFKSFAIPLKYQHRVLFWGIVGAIVFRALMIFFGVALISQVSWMTYVFGAFLLYTAFKMLRSHDEEFDPQNSKIYKWSRKFFPVTDQLHGQKLFITKMGKRIATPLFLALVVIELTDVLFALDSIPAILAITADPFLVFASNILAIMGLRSMYFFLSNLLDKFQYIHYSLVAILTFVGIKMILVHHYHFPEWVSLGVIFVALLVGALLSLAKKTTPEEKKEQEESLNTEKKL</sequence>
<evidence type="ECO:0000256" key="4">
    <source>
        <dbReference type="ARBA" id="ARBA00022989"/>
    </source>
</evidence>
<dbReference type="InterPro" id="IPR022369">
    <property type="entry name" value="Integral_membrane_TerC_rswitch"/>
</dbReference>
<dbReference type="InterPro" id="IPR005496">
    <property type="entry name" value="Integral_membrane_TerC"/>
</dbReference>
<evidence type="ECO:0000256" key="6">
    <source>
        <dbReference type="SAM" id="Phobius"/>
    </source>
</evidence>
<dbReference type="PANTHER" id="PTHR30238">
    <property type="entry name" value="MEMBRANE BOUND PREDICTED REDOX MODULATOR"/>
    <property type="match status" value="1"/>
</dbReference>
<feature type="transmembrane region" description="Helical" evidence="6">
    <location>
        <begin position="288"/>
        <end position="307"/>
    </location>
</feature>
<feature type="transmembrane region" description="Helical" evidence="6">
    <location>
        <begin position="6"/>
        <end position="22"/>
    </location>
</feature>
<dbReference type="GO" id="GO:0016020">
    <property type="term" value="C:membrane"/>
    <property type="evidence" value="ECO:0007669"/>
    <property type="project" value="UniProtKB-SubCell"/>
</dbReference>
<comment type="subcellular location">
    <subcellularLocation>
        <location evidence="1">Membrane</location>
        <topology evidence="1">Multi-pass membrane protein</topology>
    </subcellularLocation>
</comment>
<organism evidence="7 8">
    <name type="scientific">Nonlabens spongiae</name>
    <dbReference type="NCBI Taxonomy" id="331648"/>
    <lineage>
        <taxon>Bacteria</taxon>
        <taxon>Pseudomonadati</taxon>
        <taxon>Bacteroidota</taxon>
        <taxon>Flavobacteriia</taxon>
        <taxon>Flavobacteriales</taxon>
        <taxon>Flavobacteriaceae</taxon>
        <taxon>Nonlabens</taxon>
    </lineage>
</organism>
<evidence type="ECO:0008006" key="9">
    <source>
        <dbReference type="Google" id="ProtNLM"/>
    </source>
</evidence>
<keyword evidence="3 6" id="KW-0812">Transmembrane</keyword>
<dbReference type="STRING" id="331648.BST97_03260"/>
<accession>A0A1W6MHM6</accession>
<dbReference type="Proteomes" id="UP000193431">
    <property type="component" value="Chromosome"/>
</dbReference>
<dbReference type="NCBIfam" id="TIGR03718">
    <property type="entry name" value="R_switched_Alx"/>
    <property type="match status" value="1"/>
</dbReference>
<evidence type="ECO:0000313" key="7">
    <source>
        <dbReference type="EMBL" id="ARN77092.1"/>
    </source>
</evidence>
<dbReference type="PANTHER" id="PTHR30238:SF0">
    <property type="entry name" value="THYLAKOID MEMBRANE PROTEIN TERC, CHLOROPLASTIC"/>
    <property type="match status" value="1"/>
</dbReference>
<dbReference type="EMBL" id="CP019344">
    <property type="protein sequence ID" value="ARN77092.1"/>
    <property type="molecule type" value="Genomic_DNA"/>
</dbReference>
<evidence type="ECO:0000256" key="2">
    <source>
        <dbReference type="ARBA" id="ARBA00007511"/>
    </source>
</evidence>
<feature type="transmembrane region" description="Helical" evidence="6">
    <location>
        <begin position="261"/>
        <end position="282"/>
    </location>
</feature>
<feature type="transmembrane region" description="Helical" evidence="6">
    <location>
        <begin position="198"/>
        <end position="218"/>
    </location>
</feature>
<feature type="transmembrane region" description="Helical" evidence="6">
    <location>
        <begin position="224"/>
        <end position="249"/>
    </location>
</feature>
<feature type="transmembrane region" description="Helical" evidence="6">
    <location>
        <begin position="111"/>
        <end position="133"/>
    </location>
</feature>